<evidence type="ECO:0000313" key="2">
    <source>
        <dbReference type="EMBL" id="KAH9417183.1"/>
    </source>
</evidence>
<organism evidence="2 3">
    <name type="scientific">Dermatophagoides pteronyssinus</name>
    <name type="common">European house dust mite</name>
    <dbReference type="NCBI Taxonomy" id="6956"/>
    <lineage>
        <taxon>Eukaryota</taxon>
        <taxon>Metazoa</taxon>
        <taxon>Ecdysozoa</taxon>
        <taxon>Arthropoda</taxon>
        <taxon>Chelicerata</taxon>
        <taxon>Arachnida</taxon>
        <taxon>Acari</taxon>
        <taxon>Acariformes</taxon>
        <taxon>Sarcoptiformes</taxon>
        <taxon>Astigmata</taxon>
        <taxon>Psoroptidia</taxon>
        <taxon>Analgoidea</taxon>
        <taxon>Pyroglyphidae</taxon>
        <taxon>Dermatophagoidinae</taxon>
        <taxon>Dermatophagoides</taxon>
    </lineage>
</organism>
<name>A0ABQ8J3T9_DERPT</name>
<sequence length="124" mass="14728">MRNRNNSNNFFIQHWQQNSSDNFDEKFYEIFDHMSSPTPSSATKKLPRTTTTPRTKLNKKINFEFEQRKRMKMEPLKIYPPIKLSLSSSSESILTTFDDDVEKCRQKEEDISIILDPIIDYQSE</sequence>
<comment type="caution">
    <text evidence="2">The sequence shown here is derived from an EMBL/GenBank/DDBJ whole genome shotgun (WGS) entry which is preliminary data.</text>
</comment>
<accession>A0ABQ8J3T9</accession>
<evidence type="ECO:0000256" key="1">
    <source>
        <dbReference type="SAM" id="MobiDB-lite"/>
    </source>
</evidence>
<gene>
    <name evidence="2" type="ORF">DERP_012929</name>
</gene>
<reference evidence="2 3" key="2">
    <citation type="journal article" date="2022" name="Mol. Biol. Evol.">
        <title>Comparative Genomics Reveals Insights into the Divergent Evolution of Astigmatic Mites and Household Pest Adaptations.</title>
        <authorList>
            <person name="Xiong Q."/>
            <person name="Wan A.T."/>
            <person name="Liu X."/>
            <person name="Fung C.S."/>
            <person name="Xiao X."/>
            <person name="Malainual N."/>
            <person name="Hou J."/>
            <person name="Wang L."/>
            <person name="Wang M."/>
            <person name="Yang K.Y."/>
            <person name="Cui Y."/>
            <person name="Leung E.L."/>
            <person name="Nong W."/>
            <person name="Shin S.K."/>
            <person name="Au S.W."/>
            <person name="Jeong K.Y."/>
            <person name="Chew F.T."/>
            <person name="Hui J.H."/>
            <person name="Leung T.F."/>
            <person name="Tungtrongchitr A."/>
            <person name="Zhong N."/>
            <person name="Liu Z."/>
            <person name="Tsui S.K."/>
        </authorList>
    </citation>
    <scope>NUCLEOTIDE SEQUENCE [LARGE SCALE GENOMIC DNA]</scope>
    <source>
        <strain evidence="2">Derp</strain>
    </source>
</reference>
<feature type="region of interest" description="Disordered" evidence="1">
    <location>
        <begin position="34"/>
        <end position="53"/>
    </location>
</feature>
<proteinExistence type="predicted"/>
<reference evidence="2 3" key="1">
    <citation type="journal article" date="2018" name="J. Allergy Clin. Immunol.">
        <title>High-quality assembly of Dermatophagoides pteronyssinus genome and transcriptome reveals a wide range of novel allergens.</title>
        <authorList>
            <person name="Liu X.Y."/>
            <person name="Yang K.Y."/>
            <person name="Wang M.Q."/>
            <person name="Kwok J.S."/>
            <person name="Zeng X."/>
            <person name="Yang Z."/>
            <person name="Xiao X.J."/>
            <person name="Lau C.P."/>
            <person name="Li Y."/>
            <person name="Huang Z.M."/>
            <person name="Ba J.G."/>
            <person name="Yim A.K."/>
            <person name="Ouyang C.Y."/>
            <person name="Ngai S.M."/>
            <person name="Chan T.F."/>
            <person name="Leung E.L."/>
            <person name="Liu L."/>
            <person name="Liu Z.G."/>
            <person name="Tsui S.K."/>
        </authorList>
    </citation>
    <scope>NUCLEOTIDE SEQUENCE [LARGE SCALE GENOMIC DNA]</scope>
    <source>
        <strain evidence="2">Derp</strain>
    </source>
</reference>
<keyword evidence="3" id="KW-1185">Reference proteome</keyword>
<protein>
    <submittedName>
        <fullName evidence="2">Uncharacterized protein</fullName>
    </submittedName>
</protein>
<dbReference type="EMBL" id="NJHN03000078">
    <property type="protein sequence ID" value="KAH9417183.1"/>
    <property type="molecule type" value="Genomic_DNA"/>
</dbReference>
<dbReference type="Proteomes" id="UP000887458">
    <property type="component" value="Unassembled WGS sequence"/>
</dbReference>
<evidence type="ECO:0000313" key="3">
    <source>
        <dbReference type="Proteomes" id="UP000887458"/>
    </source>
</evidence>